<dbReference type="Pfam" id="PF21307">
    <property type="entry name" value="Glyco_hydro_95_C"/>
    <property type="match status" value="1"/>
</dbReference>
<evidence type="ECO:0000259" key="1">
    <source>
        <dbReference type="Pfam" id="PF21307"/>
    </source>
</evidence>
<dbReference type="InterPro" id="IPR008928">
    <property type="entry name" value="6-hairpin_glycosidase_sf"/>
</dbReference>
<dbReference type="AlphaFoldDB" id="A0A5N6HCS2"/>
<dbReference type="VEuPathDB" id="FungiDB:F9C07_546"/>
<dbReference type="PANTHER" id="PTHR31084">
    <property type="entry name" value="ALPHA-L-FUCOSIDASE 2"/>
    <property type="match status" value="1"/>
</dbReference>
<name>A0A5N6HCS2_ASPFL</name>
<accession>A0A5N6HCS2</accession>
<proteinExistence type="predicted"/>
<dbReference type="SUPFAM" id="SSF48208">
    <property type="entry name" value="Six-hairpin glycosidases"/>
    <property type="match status" value="1"/>
</dbReference>
<dbReference type="InterPro" id="IPR013780">
    <property type="entry name" value="Glyco_hydro_b"/>
</dbReference>
<evidence type="ECO:0000313" key="2">
    <source>
        <dbReference type="EMBL" id="KAB8251574.1"/>
    </source>
</evidence>
<dbReference type="Proteomes" id="UP000325434">
    <property type="component" value="Unassembled WGS sequence"/>
</dbReference>
<organism evidence="2">
    <name type="scientific">Aspergillus flavus</name>
    <dbReference type="NCBI Taxonomy" id="5059"/>
    <lineage>
        <taxon>Eukaryota</taxon>
        <taxon>Fungi</taxon>
        <taxon>Dikarya</taxon>
        <taxon>Ascomycota</taxon>
        <taxon>Pezizomycotina</taxon>
        <taxon>Eurotiomycetes</taxon>
        <taxon>Eurotiomycetidae</taxon>
        <taxon>Eurotiales</taxon>
        <taxon>Aspergillaceae</taxon>
        <taxon>Aspergillus</taxon>
        <taxon>Aspergillus subgen. Circumdati</taxon>
    </lineage>
</organism>
<dbReference type="PANTHER" id="PTHR31084:SF0">
    <property type="entry name" value="ALPHA-L-FUCOSIDASE 2"/>
    <property type="match status" value="1"/>
</dbReference>
<dbReference type="InterPro" id="IPR049053">
    <property type="entry name" value="AFCA-like_C"/>
</dbReference>
<feature type="domain" description="Alpha fucosidase A-like C-terminal" evidence="1">
    <location>
        <begin position="64"/>
        <end position="145"/>
    </location>
</feature>
<dbReference type="Gene3D" id="2.60.40.1180">
    <property type="entry name" value="Golgi alpha-mannosidase II"/>
    <property type="match status" value="1"/>
</dbReference>
<reference evidence="2" key="1">
    <citation type="submission" date="2019-04" db="EMBL/GenBank/DDBJ databases">
        <title>Friends and foes A comparative genomics study of 23 Aspergillus species from section Flavi.</title>
        <authorList>
            <consortium name="DOE Joint Genome Institute"/>
            <person name="Kjaerbolling I."/>
            <person name="Vesth T."/>
            <person name="Frisvad J.C."/>
            <person name="Nybo J.L."/>
            <person name="Theobald S."/>
            <person name="Kildgaard S."/>
            <person name="Isbrandt T."/>
            <person name="Kuo A."/>
            <person name="Sato A."/>
            <person name="Lyhne E.K."/>
            <person name="Kogle M.E."/>
            <person name="Wiebenga A."/>
            <person name="Kun R.S."/>
            <person name="Lubbers R.J."/>
            <person name="Makela M.R."/>
            <person name="Barry K."/>
            <person name="Chovatia M."/>
            <person name="Clum A."/>
            <person name="Daum C."/>
            <person name="Haridas S."/>
            <person name="He G."/>
            <person name="LaButti K."/>
            <person name="Lipzen A."/>
            <person name="Mondo S."/>
            <person name="Riley R."/>
            <person name="Salamov A."/>
            <person name="Simmons B.A."/>
            <person name="Magnuson J.K."/>
            <person name="Henrissat B."/>
            <person name="Mortensen U.H."/>
            <person name="Larsen T.O."/>
            <person name="Devries R.P."/>
            <person name="Grigoriev I.V."/>
            <person name="Machida M."/>
            <person name="Baker S.E."/>
            <person name="Andersen M.R."/>
        </authorList>
    </citation>
    <scope>NUCLEOTIDE SEQUENCE [LARGE SCALE GENOMIC DNA]</scope>
    <source>
        <strain evidence="2">CBS 121.62</strain>
    </source>
</reference>
<dbReference type="GO" id="GO:0005975">
    <property type="term" value="P:carbohydrate metabolic process"/>
    <property type="evidence" value="ECO:0007669"/>
    <property type="project" value="InterPro"/>
</dbReference>
<dbReference type="EMBL" id="ML734559">
    <property type="protein sequence ID" value="KAB8251574.1"/>
    <property type="molecule type" value="Genomic_DNA"/>
</dbReference>
<protein>
    <recommendedName>
        <fullName evidence="1">Alpha fucosidase A-like C-terminal domain-containing protein</fullName>
    </recommendedName>
</protein>
<gene>
    <name evidence="2" type="ORF">BDV35DRAFT_388141</name>
</gene>
<dbReference type="GO" id="GO:0004560">
    <property type="term" value="F:alpha-L-fucosidase activity"/>
    <property type="evidence" value="ECO:0007669"/>
    <property type="project" value="TreeGrafter"/>
</dbReference>
<sequence length="151" mass="15904">MVASVVYFLVCPAIPGDEAWDNVQAWIQTFLLTNLWNSDKGGSTVFQIDGNLGYAAAIPELLLQSHSGVVHLLPALPSAVPTGSVSGLVARGGFEVDLAWEDGALTNATITSLLGNKLTLLVNGHTSLYVSGNKYTGPVSTEKGKKYTITV</sequence>
<dbReference type="VEuPathDB" id="FungiDB:AFLA_003321"/>